<proteinExistence type="predicted"/>
<dbReference type="EMBL" id="JH712238">
    <property type="protein sequence ID" value="EFO17322.1"/>
    <property type="molecule type" value="Genomic_DNA"/>
</dbReference>
<accession>A0A1S0TNG9</accession>
<dbReference type="RefSeq" id="XP_003146748.1">
    <property type="nucleotide sequence ID" value="XM_003146700.1"/>
</dbReference>
<dbReference type="GeneID" id="9948630"/>
<dbReference type="InParanoid" id="A0A1S0TNG9"/>
<protein>
    <submittedName>
        <fullName evidence="1">Uncharacterized protein</fullName>
    </submittedName>
</protein>
<gene>
    <name evidence="1" type="ORF">LOAG_11176</name>
</gene>
<evidence type="ECO:0000313" key="1">
    <source>
        <dbReference type="EMBL" id="EFO17322.1"/>
    </source>
</evidence>
<dbReference type="AlphaFoldDB" id="A0A1S0TNG9"/>
<dbReference type="CTD" id="9948630"/>
<name>A0A1S0TNG9_LOALO</name>
<dbReference type="KEGG" id="loa:LOAG_11176"/>
<sequence>MDNIIIKRNISMIAMYYSWRDDDNDDGDDDDDDDDNVIMVTDDNRSTKIQAIRFSITIAAFGRIEMTFNLSWAKTRKMRKNNQEYNGLSVISFIIQYDRCIIKSLYVT</sequence>
<reference evidence="1" key="1">
    <citation type="submission" date="2012-04" db="EMBL/GenBank/DDBJ databases">
        <title>The Genome Sequence of Loa loa.</title>
        <authorList>
            <consortium name="The Broad Institute Genome Sequencing Platform"/>
            <consortium name="Broad Institute Genome Sequencing Center for Infectious Disease"/>
            <person name="Nutman T.B."/>
            <person name="Fink D.L."/>
            <person name="Russ C."/>
            <person name="Young S."/>
            <person name="Zeng Q."/>
            <person name="Gargeya S."/>
            <person name="Alvarado L."/>
            <person name="Berlin A."/>
            <person name="Chapman S.B."/>
            <person name="Chen Z."/>
            <person name="Freedman E."/>
            <person name="Gellesch M."/>
            <person name="Goldberg J."/>
            <person name="Griggs A."/>
            <person name="Gujja S."/>
            <person name="Heilman E.R."/>
            <person name="Heiman D."/>
            <person name="Howarth C."/>
            <person name="Mehta T."/>
            <person name="Neiman D."/>
            <person name="Pearson M."/>
            <person name="Roberts A."/>
            <person name="Saif S."/>
            <person name="Shea T."/>
            <person name="Shenoy N."/>
            <person name="Sisk P."/>
            <person name="Stolte C."/>
            <person name="Sykes S."/>
            <person name="White J."/>
            <person name="Yandava C."/>
            <person name="Haas B."/>
            <person name="Henn M.R."/>
            <person name="Nusbaum C."/>
            <person name="Birren B."/>
        </authorList>
    </citation>
    <scope>NUCLEOTIDE SEQUENCE [LARGE SCALE GENOMIC DNA]</scope>
</reference>
<organism evidence="1">
    <name type="scientific">Loa loa</name>
    <name type="common">Eye worm</name>
    <name type="synonym">Filaria loa</name>
    <dbReference type="NCBI Taxonomy" id="7209"/>
    <lineage>
        <taxon>Eukaryota</taxon>
        <taxon>Metazoa</taxon>
        <taxon>Ecdysozoa</taxon>
        <taxon>Nematoda</taxon>
        <taxon>Chromadorea</taxon>
        <taxon>Rhabditida</taxon>
        <taxon>Spirurina</taxon>
        <taxon>Spiruromorpha</taxon>
        <taxon>Filarioidea</taxon>
        <taxon>Onchocercidae</taxon>
        <taxon>Loa</taxon>
    </lineage>
</organism>